<evidence type="ECO:0000313" key="8">
    <source>
        <dbReference type="Proteomes" id="UP000002785"/>
    </source>
</evidence>
<dbReference type="GO" id="GO:0046677">
    <property type="term" value="P:response to antibiotic"/>
    <property type="evidence" value="ECO:0007669"/>
    <property type="project" value="UniProtKB-KW"/>
</dbReference>
<feature type="transmembrane region" description="Helical" evidence="6">
    <location>
        <begin position="96"/>
        <end position="115"/>
    </location>
</feature>
<keyword evidence="3 6" id="KW-1133">Transmembrane helix</keyword>
<dbReference type="PANTHER" id="PTHR42718">
    <property type="entry name" value="MAJOR FACILITATOR SUPERFAMILY MULTIDRUG TRANSPORTER MFSC"/>
    <property type="match status" value="1"/>
</dbReference>
<dbReference type="InterPro" id="IPR036259">
    <property type="entry name" value="MFS_trans_sf"/>
</dbReference>
<dbReference type="AlphaFoldDB" id="B5HZJ4"/>
<feature type="transmembrane region" description="Helical" evidence="6">
    <location>
        <begin position="121"/>
        <end position="146"/>
    </location>
</feature>
<reference evidence="7" key="1">
    <citation type="submission" date="2009-10" db="EMBL/GenBank/DDBJ databases">
        <title>The genome sequence of Streptomyces sviceus strain ATCC 29083.</title>
        <authorList>
            <consortium name="The Broad Institute Genome Sequencing Platform"/>
            <consortium name="Broad Institute Microbial Sequencing Center"/>
            <person name="Fischbach M."/>
            <person name="Godfrey P."/>
            <person name="Ward D."/>
            <person name="Young S."/>
            <person name="Zeng Q."/>
            <person name="Koehrsen M."/>
            <person name="Alvarado L."/>
            <person name="Berlin A.M."/>
            <person name="Bochicchio J."/>
            <person name="Borenstein D."/>
            <person name="Chapman S.B."/>
            <person name="Chen Z."/>
            <person name="Engels R."/>
            <person name="Freedman E."/>
            <person name="Gellesch M."/>
            <person name="Goldberg J."/>
            <person name="Griggs A."/>
            <person name="Gujja S."/>
            <person name="Heilman E.R."/>
            <person name="Heiman D.I."/>
            <person name="Hepburn T.A."/>
            <person name="Howarth C."/>
            <person name="Jen D."/>
            <person name="Larson L."/>
            <person name="Lewis B."/>
            <person name="Mehta T."/>
            <person name="Park D."/>
            <person name="Pearson M."/>
            <person name="Richards J."/>
            <person name="Roberts A."/>
            <person name="Saif S."/>
            <person name="Shea T.D."/>
            <person name="Shenoy N."/>
            <person name="Sisk P."/>
            <person name="Stolte C."/>
            <person name="Sykes S.N."/>
            <person name="Thomson T."/>
            <person name="Walk T."/>
            <person name="White J."/>
            <person name="Yandava C."/>
            <person name="Straight P."/>
            <person name="Clardy J."/>
            <person name="Hung D."/>
            <person name="Kolter R."/>
            <person name="Mekalanos J."/>
            <person name="Walker S."/>
            <person name="Walsh C.T."/>
            <person name="Wieland-Brown L.C."/>
            <person name="Haas B."/>
            <person name="Nusbaum C."/>
            <person name="Birren B."/>
        </authorList>
    </citation>
    <scope>NUCLEOTIDE SEQUENCE [LARGE SCALE GENOMIC DNA]</scope>
    <source>
        <strain evidence="7">ATCC 29083</strain>
    </source>
</reference>
<dbReference type="Proteomes" id="UP000002785">
    <property type="component" value="Chromosome"/>
</dbReference>
<keyword evidence="2 6" id="KW-0812">Transmembrane</keyword>
<evidence type="ECO:0000256" key="2">
    <source>
        <dbReference type="ARBA" id="ARBA00022692"/>
    </source>
</evidence>
<dbReference type="Gene3D" id="1.20.1250.20">
    <property type="entry name" value="MFS general substrate transporter like domains"/>
    <property type="match status" value="1"/>
</dbReference>
<evidence type="ECO:0000256" key="4">
    <source>
        <dbReference type="ARBA" id="ARBA00023136"/>
    </source>
</evidence>
<evidence type="ECO:0000256" key="3">
    <source>
        <dbReference type="ARBA" id="ARBA00022989"/>
    </source>
</evidence>
<dbReference type="PANTHER" id="PTHR42718:SF42">
    <property type="entry name" value="EXPORT PROTEIN"/>
    <property type="match status" value="1"/>
</dbReference>
<gene>
    <name evidence="7" type="ORF">SSEG_04928</name>
</gene>
<feature type="transmembrane region" description="Helical" evidence="6">
    <location>
        <begin position="31"/>
        <end position="53"/>
    </location>
</feature>
<keyword evidence="5" id="KW-0046">Antibiotic resistance</keyword>
<evidence type="ECO:0000256" key="6">
    <source>
        <dbReference type="SAM" id="Phobius"/>
    </source>
</evidence>
<organism evidence="7 8">
    <name type="scientific">Streptomyces sviceus (strain ATCC 29083 / DSM 924 / JCM 4929 / NBRC 13980 / NCIMB 11184 / NRRL 5439 / UC 5370)</name>
    <dbReference type="NCBI Taxonomy" id="463191"/>
    <lineage>
        <taxon>Bacteria</taxon>
        <taxon>Bacillati</taxon>
        <taxon>Actinomycetota</taxon>
        <taxon>Actinomycetes</taxon>
        <taxon>Kitasatosporales</taxon>
        <taxon>Streptomycetaceae</taxon>
        <taxon>Streptomyces</taxon>
    </lineage>
</organism>
<feature type="transmembrane region" description="Helical" evidence="6">
    <location>
        <begin position="65"/>
        <end position="84"/>
    </location>
</feature>
<evidence type="ECO:0000256" key="1">
    <source>
        <dbReference type="ARBA" id="ARBA00004141"/>
    </source>
</evidence>
<evidence type="ECO:0000256" key="5">
    <source>
        <dbReference type="ARBA" id="ARBA00023251"/>
    </source>
</evidence>
<proteinExistence type="predicted"/>
<dbReference type="EMBL" id="CM000951">
    <property type="protein sequence ID" value="EDY58249.1"/>
    <property type="molecule type" value="Genomic_DNA"/>
</dbReference>
<name>B5HZJ4_STRX2</name>
<protein>
    <recommendedName>
        <fullName evidence="9">MFS transporter</fullName>
    </recommendedName>
</protein>
<keyword evidence="8" id="KW-1185">Reference proteome</keyword>
<sequence>MYVPASGCRNLPRPAHRTPPARPRLFGIRGFRAGAITVLVQFTAVFGFFFVGLQYLQLILGYSPLKAAVALVRVAPAVLPTSLLTPRLVHRVGMKAVMSAGLLLLAVGLYVISFLGVDSGYLPFLGGLVLAGFCIGLSGAVGTAAISGSLGQDRAH</sequence>
<accession>B5HZJ4</accession>
<evidence type="ECO:0008006" key="9">
    <source>
        <dbReference type="Google" id="ProtNLM"/>
    </source>
</evidence>
<comment type="subcellular location">
    <subcellularLocation>
        <location evidence="1">Membrane</location>
        <topology evidence="1">Multi-pass membrane protein</topology>
    </subcellularLocation>
</comment>
<dbReference type="eggNOG" id="COG0477">
    <property type="taxonomic scope" value="Bacteria"/>
</dbReference>
<dbReference type="GO" id="GO:0016020">
    <property type="term" value="C:membrane"/>
    <property type="evidence" value="ECO:0007669"/>
    <property type="project" value="UniProtKB-SubCell"/>
</dbReference>
<dbReference type="HOGENOM" id="CLU_1685637_0_0_11"/>
<evidence type="ECO:0000313" key="7">
    <source>
        <dbReference type="EMBL" id="EDY58249.1"/>
    </source>
</evidence>
<dbReference type="SUPFAM" id="SSF103473">
    <property type="entry name" value="MFS general substrate transporter"/>
    <property type="match status" value="1"/>
</dbReference>
<keyword evidence="4 6" id="KW-0472">Membrane</keyword>